<proteinExistence type="predicted"/>
<evidence type="ECO:0000256" key="1">
    <source>
        <dbReference type="SAM" id="MobiDB-lite"/>
    </source>
</evidence>
<feature type="region of interest" description="Disordered" evidence="1">
    <location>
        <begin position="533"/>
        <end position="557"/>
    </location>
</feature>
<feature type="compositionally biased region" description="Basic residues" evidence="1">
    <location>
        <begin position="537"/>
        <end position="548"/>
    </location>
</feature>
<feature type="compositionally biased region" description="Polar residues" evidence="1">
    <location>
        <begin position="440"/>
        <end position="452"/>
    </location>
</feature>
<feature type="compositionally biased region" description="Low complexity" evidence="1">
    <location>
        <begin position="395"/>
        <end position="404"/>
    </location>
</feature>
<feature type="compositionally biased region" description="Basic residues" evidence="1">
    <location>
        <begin position="414"/>
        <end position="423"/>
    </location>
</feature>
<comment type="caution">
    <text evidence="2">The sequence shown here is derived from an EMBL/GenBank/DDBJ whole genome shotgun (WGS) entry which is preliminary data.</text>
</comment>
<sequence length="585" mass="65714">MKAGKLPTDIRLSFLQMLEKQQSNEKQARSSKDSRSKNQNDEGALSDDEQTKMLEAMKKSILESANLQQERLSNSSNKPSGPGGDDPIDEAHFEASLPTIPESNGESERNSEVVSPVENEDEGATRRGSVKSNKSNNDDDQQQVFKLTIENSNRNPFKNDSIGRLPFSGRKTESLVGKLSSDRINSLIAQNPFRKCFLFGDKNGVRDDLFKSGRQLPPEDFPKRRGNKVAFAEEDVNNNNVNNEQQPPSVTFQIPASNRSSDVLPFSSNEGGGGNARRKLCPGFLTQINELKGGEIVILWILKTSDLSAPHHHPPRRMDRREVGCGSSTLFQVAKTRNVCAQIGHSNLSGRNNEGGTQTVESSKTKMVRDEEVEPAGIYEGYQETFKSRETTNYSSDSSGSENSFPLPYNRNSYARRRRKHGRNKEYRHYEERRESRVEGSQQSPRYLNPPNQEMGYSGAHASESPRSNPNAGTFTRTINISTGRPPPPGHLPANQQQRQQQQQPNPQQPVFQRFIVNHNHPSANVIVRNQPCRQQASRHHLQSHRGSHLNSPQTRDSSLFKLRQQLGHLSHSLRDIRIKLNSNL</sequence>
<dbReference type="AlphaFoldDB" id="A0A1D2MXI2"/>
<feature type="compositionally biased region" description="Polar residues" evidence="1">
    <location>
        <begin position="465"/>
        <end position="483"/>
    </location>
</feature>
<feature type="compositionally biased region" description="Polar residues" evidence="1">
    <location>
        <begin position="345"/>
        <end position="362"/>
    </location>
</feature>
<dbReference type="EMBL" id="LJIJ01000414">
    <property type="protein sequence ID" value="ODM97747.1"/>
    <property type="molecule type" value="Genomic_DNA"/>
</dbReference>
<feature type="compositionally biased region" description="Low complexity" evidence="1">
    <location>
        <begin position="495"/>
        <end position="508"/>
    </location>
</feature>
<reference evidence="2 3" key="1">
    <citation type="journal article" date="2016" name="Genome Biol. Evol.">
        <title>Gene Family Evolution Reflects Adaptation to Soil Environmental Stressors in the Genome of the Collembolan Orchesella cincta.</title>
        <authorList>
            <person name="Faddeeva-Vakhrusheva A."/>
            <person name="Derks M.F."/>
            <person name="Anvar S.Y."/>
            <person name="Agamennone V."/>
            <person name="Suring W."/>
            <person name="Smit S."/>
            <person name="van Straalen N.M."/>
            <person name="Roelofs D."/>
        </authorList>
    </citation>
    <scope>NUCLEOTIDE SEQUENCE [LARGE SCALE GENOMIC DNA]</scope>
    <source>
        <tissue evidence="2">Mixed pool</tissue>
    </source>
</reference>
<feature type="compositionally biased region" description="Polar residues" evidence="1">
    <location>
        <begin position="63"/>
        <end position="72"/>
    </location>
</feature>
<evidence type="ECO:0000313" key="3">
    <source>
        <dbReference type="Proteomes" id="UP000094527"/>
    </source>
</evidence>
<protein>
    <submittedName>
        <fullName evidence="2">Uncharacterized protein</fullName>
    </submittedName>
</protein>
<organism evidence="2 3">
    <name type="scientific">Orchesella cincta</name>
    <name type="common">Springtail</name>
    <name type="synonym">Podura cincta</name>
    <dbReference type="NCBI Taxonomy" id="48709"/>
    <lineage>
        <taxon>Eukaryota</taxon>
        <taxon>Metazoa</taxon>
        <taxon>Ecdysozoa</taxon>
        <taxon>Arthropoda</taxon>
        <taxon>Hexapoda</taxon>
        <taxon>Collembola</taxon>
        <taxon>Entomobryomorpha</taxon>
        <taxon>Entomobryoidea</taxon>
        <taxon>Orchesellidae</taxon>
        <taxon>Orchesellinae</taxon>
        <taxon>Orchesella</taxon>
    </lineage>
</organism>
<feature type="region of interest" description="Disordered" evidence="1">
    <location>
        <begin position="19"/>
        <end position="142"/>
    </location>
</feature>
<evidence type="ECO:0000313" key="2">
    <source>
        <dbReference type="EMBL" id="ODM97747.1"/>
    </source>
</evidence>
<keyword evidence="3" id="KW-1185">Reference proteome</keyword>
<feature type="region of interest" description="Disordered" evidence="1">
    <location>
        <begin position="345"/>
        <end position="508"/>
    </location>
</feature>
<gene>
    <name evidence="2" type="ORF">Ocin01_08933</name>
</gene>
<feature type="compositionally biased region" description="Basic and acidic residues" evidence="1">
    <location>
        <begin position="424"/>
        <end position="438"/>
    </location>
</feature>
<dbReference type="Proteomes" id="UP000094527">
    <property type="component" value="Unassembled WGS sequence"/>
</dbReference>
<feature type="compositionally biased region" description="Basic and acidic residues" evidence="1">
    <location>
        <begin position="49"/>
        <end position="61"/>
    </location>
</feature>
<feature type="compositionally biased region" description="Basic and acidic residues" evidence="1">
    <location>
        <begin position="22"/>
        <end position="40"/>
    </location>
</feature>
<name>A0A1D2MXI2_ORCCI</name>
<accession>A0A1D2MXI2</accession>